<evidence type="ECO:0000313" key="2">
    <source>
        <dbReference type="Proteomes" id="UP000281553"/>
    </source>
</evidence>
<feature type="non-terminal residue" evidence="1">
    <location>
        <position position="93"/>
    </location>
</feature>
<evidence type="ECO:0000313" key="1">
    <source>
        <dbReference type="EMBL" id="VDN22394.1"/>
    </source>
</evidence>
<dbReference type="EMBL" id="UYRU01072554">
    <property type="protein sequence ID" value="VDN22394.1"/>
    <property type="molecule type" value="Genomic_DNA"/>
</dbReference>
<proteinExistence type="predicted"/>
<dbReference type="Proteomes" id="UP000281553">
    <property type="component" value="Unassembled WGS sequence"/>
</dbReference>
<gene>
    <name evidence="1" type="ORF">DILT_LOCUS14044</name>
</gene>
<reference evidence="1 2" key="1">
    <citation type="submission" date="2018-11" db="EMBL/GenBank/DDBJ databases">
        <authorList>
            <consortium name="Pathogen Informatics"/>
        </authorList>
    </citation>
    <scope>NUCLEOTIDE SEQUENCE [LARGE SCALE GENOMIC DNA]</scope>
</reference>
<name>A0A3P7LZH6_DIBLA</name>
<accession>A0A3P7LZH6</accession>
<protein>
    <submittedName>
        <fullName evidence="1">Uncharacterized protein</fullName>
    </submittedName>
</protein>
<sequence length="93" mass="10693">MHSFSPLRYCFLLPKNGVMSFPAQGSWASVSGHLRAGLSALYDSTLPAQVHLSRWNRALAWAQAYLHGLKLLFFRLPRFLWRRRHRLATGKKA</sequence>
<keyword evidence="2" id="KW-1185">Reference proteome</keyword>
<dbReference type="AlphaFoldDB" id="A0A3P7LZH6"/>
<organism evidence="1 2">
    <name type="scientific">Dibothriocephalus latus</name>
    <name type="common">Fish tapeworm</name>
    <name type="synonym">Diphyllobothrium latum</name>
    <dbReference type="NCBI Taxonomy" id="60516"/>
    <lineage>
        <taxon>Eukaryota</taxon>
        <taxon>Metazoa</taxon>
        <taxon>Spiralia</taxon>
        <taxon>Lophotrochozoa</taxon>
        <taxon>Platyhelminthes</taxon>
        <taxon>Cestoda</taxon>
        <taxon>Eucestoda</taxon>
        <taxon>Diphyllobothriidea</taxon>
        <taxon>Diphyllobothriidae</taxon>
        <taxon>Dibothriocephalus</taxon>
    </lineage>
</organism>